<keyword evidence="2" id="KW-1185">Reference proteome</keyword>
<gene>
    <name evidence="1" type="ORF">NQ176_g11325</name>
</gene>
<organism evidence="1 2">
    <name type="scientific">Zarea fungicola</name>
    <dbReference type="NCBI Taxonomy" id="93591"/>
    <lineage>
        <taxon>Eukaryota</taxon>
        <taxon>Fungi</taxon>
        <taxon>Dikarya</taxon>
        <taxon>Ascomycota</taxon>
        <taxon>Pezizomycotina</taxon>
        <taxon>Sordariomycetes</taxon>
        <taxon>Hypocreomycetidae</taxon>
        <taxon>Hypocreales</taxon>
        <taxon>Cordycipitaceae</taxon>
        <taxon>Zarea</taxon>
    </lineage>
</organism>
<comment type="caution">
    <text evidence="1">The sequence shown here is derived from an EMBL/GenBank/DDBJ whole genome shotgun (WGS) entry which is preliminary data.</text>
</comment>
<reference evidence="1" key="1">
    <citation type="submission" date="2022-08" db="EMBL/GenBank/DDBJ databases">
        <title>Genome Sequence of Lecanicillium fungicola.</title>
        <authorList>
            <person name="Buettner E."/>
        </authorList>
    </citation>
    <scope>NUCLEOTIDE SEQUENCE</scope>
    <source>
        <strain evidence="1">Babe33</strain>
    </source>
</reference>
<proteinExistence type="predicted"/>
<dbReference type="EMBL" id="JANJQO010003755">
    <property type="protein sequence ID" value="KAJ2956358.1"/>
    <property type="molecule type" value="Genomic_DNA"/>
</dbReference>
<protein>
    <submittedName>
        <fullName evidence="1">Uncharacterized protein</fullName>
    </submittedName>
</protein>
<dbReference type="Proteomes" id="UP001143910">
    <property type="component" value="Unassembled WGS sequence"/>
</dbReference>
<sequence length="211" mass="23060">MDPSQLLQGSPTVKPKDGGEVGTVIVESGLANMEIETFSKEESRRVRRNNIGNALTNTLRQDVHISLNQVNAGTQLLQAAIIISEIPANLILQRLGPRVWLTTLLAVWGTVTLTQAWITNVHSFYATRFLLGLFEGGFIPGAQYILALFYKSDELALRTAIFYIGNYAAAGTGSLIAAGILKLDGKANLAGWRWLFINALPVRTNTKFTQS</sequence>
<accession>A0ACC1MCY6</accession>
<evidence type="ECO:0000313" key="1">
    <source>
        <dbReference type="EMBL" id="KAJ2956358.1"/>
    </source>
</evidence>
<evidence type="ECO:0000313" key="2">
    <source>
        <dbReference type="Proteomes" id="UP001143910"/>
    </source>
</evidence>
<name>A0ACC1MCY6_9HYPO</name>